<dbReference type="EMBL" id="JACSPO010000010">
    <property type="protein sequence ID" value="MBD8063329.1"/>
    <property type="molecule type" value="Genomic_DNA"/>
</dbReference>
<evidence type="ECO:0000313" key="1">
    <source>
        <dbReference type="EMBL" id="MBD8063329.1"/>
    </source>
</evidence>
<gene>
    <name evidence="1" type="ORF">H9624_13475</name>
</gene>
<keyword evidence="2" id="KW-1185">Reference proteome</keyword>
<dbReference type="Proteomes" id="UP000661894">
    <property type="component" value="Unassembled WGS sequence"/>
</dbReference>
<dbReference type="RefSeq" id="WP_251840429.1">
    <property type="nucleotide sequence ID" value="NZ_JACSPO010000010.1"/>
</dbReference>
<comment type="caution">
    <text evidence="1">The sequence shown here is derived from an EMBL/GenBank/DDBJ whole genome shotgun (WGS) entry which is preliminary data.</text>
</comment>
<organism evidence="1 2">
    <name type="scientific">Oceanitalea stevensii</name>
    <dbReference type="NCBI Taxonomy" id="2763072"/>
    <lineage>
        <taxon>Bacteria</taxon>
        <taxon>Bacillati</taxon>
        <taxon>Actinomycetota</taxon>
        <taxon>Actinomycetes</taxon>
        <taxon>Micrococcales</taxon>
        <taxon>Bogoriellaceae</taxon>
        <taxon>Georgenia</taxon>
    </lineage>
</organism>
<name>A0ABR8Z6A6_9MICO</name>
<proteinExistence type="predicted"/>
<reference evidence="1 2" key="1">
    <citation type="submission" date="2020-08" db="EMBL/GenBank/DDBJ databases">
        <title>A Genomic Blueprint of the Chicken Gut Microbiome.</title>
        <authorList>
            <person name="Gilroy R."/>
            <person name="Ravi A."/>
            <person name="Getino M."/>
            <person name="Pursley I."/>
            <person name="Horton D.L."/>
            <person name="Alikhan N.-F."/>
            <person name="Baker D."/>
            <person name="Gharbi K."/>
            <person name="Hall N."/>
            <person name="Watson M."/>
            <person name="Adriaenssens E.M."/>
            <person name="Foster-Nyarko E."/>
            <person name="Jarju S."/>
            <person name="Secka A."/>
            <person name="Antonio M."/>
            <person name="Oren A."/>
            <person name="Chaudhuri R."/>
            <person name="La Ragione R.M."/>
            <person name="Hildebrand F."/>
            <person name="Pallen M.J."/>
        </authorList>
    </citation>
    <scope>NUCLEOTIDE SEQUENCE [LARGE SCALE GENOMIC DNA]</scope>
    <source>
        <strain evidence="1 2">Sa1BUA1</strain>
    </source>
</reference>
<evidence type="ECO:0000313" key="2">
    <source>
        <dbReference type="Proteomes" id="UP000661894"/>
    </source>
</evidence>
<accession>A0ABR8Z6A6</accession>
<protein>
    <submittedName>
        <fullName evidence="1">Uncharacterized protein</fullName>
    </submittedName>
</protein>
<sequence>MRLFDRWRSAEVPADVGAGFWAAEAAAMQRAIVTALAGAERARSGAVPARLELSPGAEGRVVVVWRNVIVGFVPPDRAAPLRDQLAAAGKGTLVAPGSVVELGGQRRMWVGEGEPVGEPPADELAAPPTTIFGIHLPGTTPRETTTARRWVLAVGSHSWEVREGTDLDVVLLRRRLAEAAPGSTIHVLVWGEPVAIDLGSDARVTLSDPVTGEVEVLHPR</sequence>